<dbReference type="RefSeq" id="WP_162606637.1">
    <property type="nucleotide sequence ID" value="NZ_SMKZ01000054.1"/>
</dbReference>
<dbReference type="EMBL" id="SMKZ01000054">
    <property type="protein sequence ID" value="TDE00139.1"/>
    <property type="molecule type" value="Genomic_DNA"/>
</dbReference>
<keyword evidence="2" id="KW-1185">Reference proteome</keyword>
<dbReference type="InParanoid" id="A0A4R5CIQ9"/>
<proteinExistence type="predicted"/>
<name>A0A4R5CIQ9_9ACTN</name>
<evidence type="ECO:0000313" key="1">
    <source>
        <dbReference type="EMBL" id="TDE00139.1"/>
    </source>
</evidence>
<gene>
    <name evidence="1" type="ORF">E1269_26325</name>
</gene>
<organism evidence="1 2">
    <name type="scientific">Jiangella asiatica</name>
    <dbReference type="NCBI Taxonomy" id="2530372"/>
    <lineage>
        <taxon>Bacteria</taxon>
        <taxon>Bacillati</taxon>
        <taxon>Actinomycetota</taxon>
        <taxon>Actinomycetes</taxon>
        <taxon>Jiangellales</taxon>
        <taxon>Jiangellaceae</taxon>
        <taxon>Jiangella</taxon>
    </lineage>
</organism>
<accession>A0A4R5CIQ9</accession>
<dbReference type="AlphaFoldDB" id="A0A4R5CIQ9"/>
<dbReference type="Proteomes" id="UP000294739">
    <property type="component" value="Unassembled WGS sequence"/>
</dbReference>
<reference evidence="1 2" key="1">
    <citation type="submission" date="2019-03" db="EMBL/GenBank/DDBJ databases">
        <title>Draft genome sequences of novel Actinobacteria.</title>
        <authorList>
            <person name="Sahin N."/>
            <person name="Ay H."/>
            <person name="Saygin H."/>
        </authorList>
    </citation>
    <scope>NUCLEOTIDE SEQUENCE [LARGE SCALE GENOMIC DNA]</scope>
    <source>
        <strain evidence="1 2">5K138</strain>
    </source>
</reference>
<comment type="caution">
    <text evidence="1">The sequence shown here is derived from an EMBL/GenBank/DDBJ whole genome shotgun (WGS) entry which is preliminary data.</text>
</comment>
<evidence type="ECO:0000313" key="2">
    <source>
        <dbReference type="Proteomes" id="UP000294739"/>
    </source>
</evidence>
<protein>
    <submittedName>
        <fullName evidence="1">Uncharacterized protein</fullName>
    </submittedName>
</protein>
<sequence>MIAAKRAELAEQGAPVLDHDAACDPAPADLRGLVDADGNDLTGDNVAVFGRGYRLPHHANVVITDGESYRIRQARTKGATIQTRKLINLRGGDFYSAPTGTTTWPSATRRGSQPWIGDRYLAGGGVSQVATERAAAATSADPTP</sequence>